<protein>
    <recommendedName>
        <fullName evidence="4">Yip1 domain-containing protein</fullName>
    </recommendedName>
</protein>
<dbReference type="RefSeq" id="WP_110004722.1">
    <property type="nucleotide sequence ID" value="NZ_QGTX01000001.1"/>
</dbReference>
<proteinExistence type="predicted"/>
<dbReference type="Proteomes" id="UP000246661">
    <property type="component" value="Unassembled WGS sequence"/>
</dbReference>
<evidence type="ECO:0000313" key="2">
    <source>
        <dbReference type="EMBL" id="PWW21998.1"/>
    </source>
</evidence>
<dbReference type="EMBL" id="QGTX01000001">
    <property type="protein sequence ID" value="PWW21998.1"/>
    <property type="molecule type" value="Genomic_DNA"/>
</dbReference>
<organism evidence="2 3">
    <name type="scientific">Geodermatophilus normandii</name>
    <dbReference type="NCBI Taxonomy" id="1137989"/>
    <lineage>
        <taxon>Bacteria</taxon>
        <taxon>Bacillati</taxon>
        <taxon>Actinomycetota</taxon>
        <taxon>Actinomycetes</taxon>
        <taxon>Geodermatophilales</taxon>
        <taxon>Geodermatophilaceae</taxon>
        <taxon>Geodermatophilus</taxon>
    </lineage>
</organism>
<name>A0A317QE43_9ACTN</name>
<evidence type="ECO:0008006" key="4">
    <source>
        <dbReference type="Google" id="ProtNLM"/>
    </source>
</evidence>
<accession>A0A317QE43</accession>
<feature type="transmembrane region" description="Helical" evidence="1">
    <location>
        <begin position="67"/>
        <end position="86"/>
    </location>
</feature>
<feature type="transmembrane region" description="Helical" evidence="1">
    <location>
        <begin position="150"/>
        <end position="176"/>
    </location>
</feature>
<keyword evidence="1" id="KW-0812">Transmembrane</keyword>
<keyword evidence="3" id="KW-1185">Reference proteome</keyword>
<gene>
    <name evidence="2" type="ORF">JD79_01140</name>
</gene>
<evidence type="ECO:0000313" key="3">
    <source>
        <dbReference type="Proteomes" id="UP000246661"/>
    </source>
</evidence>
<keyword evidence="1" id="KW-1133">Transmembrane helix</keyword>
<keyword evidence="1" id="KW-0472">Membrane</keyword>
<feature type="transmembrane region" description="Helical" evidence="1">
    <location>
        <begin position="113"/>
        <end position="138"/>
    </location>
</feature>
<comment type="caution">
    <text evidence="2">The sequence shown here is derived from an EMBL/GenBank/DDBJ whole genome shotgun (WGS) entry which is preliminary data.</text>
</comment>
<feature type="transmembrane region" description="Helical" evidence="1">
    <location>
        <begin position="33"/>
        <end position="55"/>
    </location>
</feature>
<reference evidence="3" key="1">
    <citation type="submission" date="2018-05" db="EMBL/GenBank/DDBJ databases">
        <authorList>
            <person name="Klenk H.-P."/>
            <person name="Huntemann M."/>
            <person name="Clum A."/>
            <person name="Pillay M."/>
            <person name="Palaniappan K."/>
            <person name="Varghese N."/>
            <person name="Mikhailova N."/>
            <person name="Stamatis D."/>
            <person name="Reddy T."/>
            <person name="Daum C."/>
            <person name="Shapiro N."/>
            <person name="Ivanova N."/>
            <person name="Kyrpides N."/>
            <person name="Woyke T."/>
        </authorList>
    </citation>
    <scope>NUCLEOTIDE SEQUENCE [LARGE SCALE GENOMIC DNA]</scope>
    <source>
        <strain evidence="3">DSM 45417</strain>
    </source>
</reference>
<dbReference type="OrthoDB" id="3209791at2"/>
<evidence type="ECO:0000256" key="1">
    <source>
        <dbReference type="SAM" id="Phobius"/>
    </source>
</evidence>
<sequence length="181" mass="18542">MTSELLSFGINLPVWALTDAGQAPGGGITGGVLSLYVTVLVVYVQSVTQLLPFAMGMSISRRTFSRGTALIAVVSAVVHGIALSILTDIEDATGGWGVGLHFWTPGPVDVDDWALQIVVSGAPMLAAAALGVSFGVVVKRWGQLGLWSTVVGALLVFGGLAILVSVVAAGLSFAGLRRIVP</sequence>
<dbReference type="AlphaFoldDB" id="A0A317QE43"/>